<sequence>MEAKEFIELFDSCWFEMEIFKKQSRLLKSSGVDANPDQQNQKEAPKPEIYTVPTIISRSMSDQLWPKASFGSGFSLSPDSVLPKPKLETNLSSKEITEEEGENSVPIQTQKLYVRESPISKTRSRRRGKKTLNKSLSELEFEELKGFMDLGFLFSEEDKDSSLVSIIPGLQRLGKKDGAEESRVDEATVSRPYLSEAWSGLERRKKEDSLMNWRIPALSNEMDMKDNLKWWAHTVASTVR</sequence>
<evidence type="ECO:0008006" key="3">
    <source>
        <dbReference type="Google" id="ProtNLM"/>
    </source>
</evidence>
<organism evidence="1 2">
    <name type="scientific">Hevea brasiliensis</name>
    <name type="common">Para rubber tree</name>
    <name type="synonym">Siphonia brasiliensis</name>
    <dbReference type="NCBI Taxonomy" id="3981"/>
    <lineage>
        <taxon>Eukaryota</taxon>
        <taxon>Viridiplantae</taxon>
        <taxon>Streptophyta</taxon>
        <taxon>Embryophyta</taxon>
        <taxon>Tracheophyta</taxon>
        <taxon>Spermatophyta</taxon>
        <taxon>Magnoliopsida</taxon>
        <taxon>eudicotyledons</taxon>
        <taxon>Gunneridae</taxon>
        <taxon>Pentapetalae</taxon>
        <taxon>rosids</taxon>
        <taxon>fabids</taxon>
        <taxon>Malpighiales</taxon>
        <taxon>Euphorbiaceae</taxon>
        <taxon>Crotonoideae</taxon>
        <taxon>Micrandreae</taxon>
        <taxon>Hevea</taxon>
    </lineage>
</organism>
<evidence type="ECO:0000313" key="1">
    <source>
        <dbReference type="EMBL" id="KAJ9168679.1"/>
    </source>
</evidence>
<dbReference type="PANTHER" id="PTHR33785:SF12">
    <property type="entry name" value="DUF1685 FAMILY PROTEIN"/>
    <property type="match status" value="1"/>
</dbReference>
<dbReference type="Proteomes" id="UP001174677">
    <property type="component" value="Chromosome 11"/>
</dbReference>
<reference evidence="1" key="1">
    <citation type="journal article" date="2023" name="Plant Biotechnol. J.">
        <title>Chromosome-level wild Hevea brasiliensis genome provides new tools for genomic-assisted breeding and valuable loci to elevate rubber yield.</title>
        <authorList>
            <person name="Cheng H."/>
            <person name="Song X."/>
            <person name="Hu Y."/>
            <person name="Wu T."/>
            <person name="Yang Q."/>
            <person name="An Z."/>
            <person name="Feng S."/>
            <person name="Deng Z."/>
            <person name="Wu W."/>
            <person name="Zeng X."/>
            <person name="Tu M."/>
            <person name="Wang X."/>
            <person name="Huang H."/>
        </authorList>
    </citation>
    <scope>NUCLEOTIDE SEQUENCE</scope>
    <source>
        <strain evidence="1">MT/VB/25A 57/8</strain>
    </source>
</reference>
<dbReference type="EMBL" id="JARPOI010000011">
    <property type="protein sequence ID" value="KAJ9168679.1"/>
    <property type="molecule type" value="Genomic_DNA"/>
</dbReference>
<proteinExistence type="predicted"/>
<keyword evidence="2" id="KW-1185">Reference proteome</keyword>
<evidence type="ECO:0000313" key="2">
    <source>
        <dbReference type="Proteomes" id="UP001174677"/>
    </source>
</evidence>
<gene>
    <name evidence="1" type="ORF">P3X46_020175</name>
</gene>
<comment type="caution">
    <text evidence="1">The sequence shown here is derived from an EMBL/GenBank/DDBJ whole genome shotgun (WGS) entry which is preliminary data.</text>
</comment>
<dbReference type="InterPro" id="IPR012881">
    <property type="entry name" value="DUF1685"/>
</dbReference>
<dbReference type="PANTHER" id="PTHR33785">
    <property type="entry name" value="OS06G0550800 PROTEIN"/>
    <property type="match status" value="1"/>
</dbReference>
<name>A0ABQ9LL52_HEVBR</name>
<accession>A0ABQ9LL52</accession>
<protein>
    <recommendedName>
        <fullName evidence="3">DUF1685 domain-containing protein</fullName>
    </recommendedName>
</protein>
<dbReference type="Pfam" id="PF07939">
    <property type="entry name" value="DUF1685"/>
    <property type="match status" value="1"/>
</dbReference>